<evidence type="ECO:0000259" key="2">
    <source>
        <dbReference type="Pfam" id="PF01575"/>
    </source>
</evidence>
<sequence>MMENVTYDELEIGRSASATHLVSTRDILLFAAVSGDVNPAHLDADYAEASMFKGVIAHGMLSAGWVSALLGTTLPGPGTIYLQQDLRFCRPVRPGDTVTVTVTVAAKNDEKKQITFDCRCTNQAGKDVILGTALVIAPAEKIRRPRPQLPTVRIDATL</sequence>
<dbReference type="AlphaFoldDB" id="A0A4Q9VL22"/>
<dbReference type="InterPro" id="IPR002539">
    <property type="entry name" value="MaoC-like_dom"/>
</dbReference>
<keyword evidence="4" id="KW-1185">Reference proteome</keyword>
<dbReference type="GO" id="GO:0019171">
    <property type="term" value="F:(3R)-hydroxyacyl-[acyl-carrier-protein] dehydratase activity"/>
    <property type="evidence" value="ECO:0007669"/>
    <property type="project" value="TreeGrafter"/>
</dbReference>
<keyword evidence="1" id="KW-0456">Lyase</keyword>
<dbReference type="InterPro" id="IPR029069">
    <property type="entry name" value="HotDog_dom_sf"/>
</dbReference>
<evidence type="ECO:0000313" key="4">
    <source>
        <dbReference type="Proteomes" id="UP000292781"/>
    </source>
</evidence>
<dbReference type="FunFam" id="3.10.129.10:FF:000042">
    <property type="entry name" value="MaoC domain protein dehydratase"/>
    <property type="match status" value="1"/>
</dbReference>
<proteinExistence type="predicted"/>
<dbReference type="EMBL" id="SJFN01000022">
    <property type="protein sequence ID" value="TBW36150.1"/>
    <property type="molecule type" value="Genomic_DNA"/>
</dbReference>
<feature type="domain" description="MaoC-like" evidence="2">
    <location>
        <begin position="19"/>
        <end position="115"/>
    </location>
</feature>
<dbReference type="Proteomes" id="UP000292781">
    <property type="component" value="Unassembled WGS sequence"/>
</dbReference>
<dbReference type="InterPro" id="IPR050965">
    <property type="entry name" value="UPF0336/Enoyl-CoA_hydratase"/>
</dbReference>
<organism evidence="3 4">
    <name type="scientific">Siculibacillus lacustris</name>
    <dbReference type="NCBI Taxonomy" id="1549641"/>
    <lineage>
        <taxon>Bacteria</taxon>
        <taxon>Pseudomonadati</taxon>
        <taxon>Pseudomonadota</taxon>
        <taxon>Alphaproteobacteria</taxon>
        <taxon>Hyphomicrobiales</taxon>
        <taxon>Ancalomicrobiaceae</taxon>
        <taxon>Siculibacillus</taxon>
    </lineage>
</organism>
<comment type="caution">
    <text evidence="3">The sequence shown here is derived from an EMBL/GenBank/DDBJ whole genome shotgun (WGS) entry which is preliminary data.</text>
</comment>
<dbReference type="SUPFAM" id="SSF54637">
    <property type="entry name" value="Thioesterase/thiol ester dehydrase-isomerase"/>
    <property type="match status" value="1"/>
</dbReference>
<dbReference type="PANTHER" id="PTHR43437:SF3">
    <property type="entry name" value="HYDROXYACYL-THIOESTER DEHYDRATASE TYPE 2, MITOCHONDRIAL"/>
    <property type="match status" value="1"/>
</dbReference>
<dbReference type="PANTHER" id="PTHR43437">
    <property type="entry name" value="HYDROXYACYL-THIOESTER DEHYDRATASE TYPE 2, MITOCHONDRIAL-RELATED"/>
    <property type="match status" value="1"/>
</dbReference>
<dbReference type="CDD" id="cd03449">
    <property type="entry name" value="R_hydratase"/>
    <property type="match status" value="1"/>
</dbReference>
<evidence type="ECO:0000313" key="3">
    <source>
        <dbReference type="EMBL" id="TBW36150.1"/>
    </source>
</evidence>
<dbReference type="Pfam" id="PF01575">
    <property type="entry name" value="MaoC_dehydratas"/>
    <property type="match status" value="1"/>
</dbReference>
<gene>
    <name evidence="3" type="ORF">EYW49_14755</name>
</gene>
<name>A0A4Q9VL22_9HYPH</name>
<accession>A0A4Q9VL22</accession>
<dbReference type="GO" id="GO:0006633">
    <property type="term" value="P:fatty acid biosynthetic process"/>
    <property type="evidence" value="ECO:0007669"/>
    <property type="project" value="TreeGrafter"/>
</dbReference>
<reference evidence="3 4" key="1">
    <citation type="submission" date="2019-02" db="EMBL/GenBank/DDBJ databases">
        <title>Siculibacillus lacustris gen. nov., sp. nov., a new rosette-forming bacterium isolated from a freshwater crater lake (Lake St. Ana, Romania).</title>
        <authorList>
            <person name="Felfoldi T."/>
            <person name="Marton Z."/>
            <person name="Szabo A."/>
            <person name="Mentes A."/>
            <person name="Boka K."/>
            <person name="Marialigeti K."/>
            <person name="Mathe I."/>
            <person name="Koncz M."/>
            <person name="Schumann P."/>
            <person name="Toth E."/>
        </authorList>
    </citation>
    <scope>NUCLEOTIDE SEQUENCE [LARGE SCALE GENOMIC DNA]</scope>
    <source>
        <strain evidence="3 4">SA-279</strain>
    </source>
</reference>
<dbReference type="Gene3D" id="3.10.129.10">
    <property type="entry name" value="Hotdog Thioesterase"/>
    <property type="match status" value="1"/>
</dbReference>
<dbReference type="OrthoDB" id="9800237at2"/>
<protein>
    <submittedName>
        <fullName evidence="3">3-hydroxybutyryl-CoA dehydratase</fullName>
    </submittedName>
</protein>
<evidence type="ECO:0000256" key="1">
    <source>
        <dbReference type="ARBA" id="ARBA00023239"/>
    </source>
</evidence>